<evidence type="ECO:0000256" key="6">
    <source>
        <dbReference type="ARBA" id="ARBA00023204"/>
    </source>
</evidence>
<dbReference type="AlphaFoldDB" id="A0A0H4T413"/>
<name>A0A0H4T413_9BACT</name>
<keyword evidence="1 7" id="KW-0479">Metal-binding</keyword>
<evidence type="ECO:0000256" key="7">
    <source>
        <dbReference type="HAMAP-Rule" id="MF_00017"/>
    </source>
</evidence>
<dbReference type="InterPro" id="IPR006171">
    <property type="entry name" value="TOPRIM_dom"/>
</dbReference>
<keyword evidence="3 7" id="KW-0863">Zinc-finger</keyword>
<keyword evidence="4 7" id="KW-0862">Zinc</keyword>
<evidence type="ECO:0000259" key="8">
    <source>
        <dbReference type="PROSITE" id="PS50880"/>
    </source>
</evidence>
<evidence type="ECO:0000256" key="3">
    <source>
        <dbReference type="ARBA" id="ARBA00022771"/>
    </source>
</evidence>
<reference evidence="9" key="1">
    <citation type="journal article" date="2015" name="ISME J.">
        <title>Aquifer environment selects for microbial species cohorts in sediment and groundwater.</title>
        <authorList>
            <person name="Hug L.A."/>
            <person name="Thomas B.C."/>
            <person name="Brown C.T."/>
            <person name="Frischkorn K.R."/>
            <person name="Williams K.H."/>
            <person name="Tringe S.G."/>
            <person name="Banfield J.F."/>
        </authorList>
    </citation>
    <scope>NUCLEOTIDE SEQUENCE</scope>
</reference>
<comment type="caution">
    <text evidence="7">Lacks conserved residue(s) required for the propagation of feature annotation.</text>
</comment>
<dbReference type="GO" id="GO:0008270">
    <property type="term" value="F:zinc ion binding"/>
    <property type="evidence" value="ECO:0007669"/>
    <property type="project" value="UniProtKB-KW"/>
</dbReference>
<sequence length="200" mass="22356">MKTPKSIKRFVDIFSSLPGIGPRQAIRLAFYFVRQGKAFQEDFARTVADFKHISICSQCFYLSENKEGLCDFCSDKNRNRAAIAIVEKETDILSIENTGKFNGRYLVLGDLKKNGILETEQKLRLQSLKKWIEKELDGKAEEIVVAINPTTEGDIIAAIITESMRQFANKVSRLGRGIPTGGEIEFADEDTLGSAIEGRS</sequence>
<gene>
    <name evidence="7" type="primary">recR</name>
</gene>
<dbReference type="EMBL" id="KT007000">
    <property type="protein sequence ID" value="AKQ02436.1"/>
    <property type="molecule type" value="Genomic_DNA"/>
</dbReference>
<keyword evidence="2 7" id="KW-0227">DNA damage</keyword>
<protein>
    <recommendedName>
        <fullName evidence="7">Recombination protein RecR</fullName>
    </recommendedName>
</protein>
<accession>A0A0H4T413</accession>
<evidence type="ECO:0000256" key="2">
    <source>
        <dbReference type="ARBA" id="ARBA00022763"/>
    </source>
</evidence>
<keyword evidence="6 7" id="KW-0234">DNA repair</keyword>
<evidence type="ECO:0000313" key="9">
    <source>
        <dbReference type="EMBL" id="AKQ02436.1"/>
    </source>
</evidence>
<evidence type="ECO:0000256" key="5">
    <source>
        <dbReference type="ARBA" id="ARBA00023172"/>
    </source>
</evidence>
<proteinExistence type="inferred from homology"/>
<dbReference type="Pfam" id="PF21175">
    <property type="entry name" value="RecR_C"/>
    <property type="match status" value="1"/>
</dbReference>
<dbReference type="GO" id="GO:0006310">
    <property type="term" value="P:DNA recombination"/>
    <property type="evidence" value="ECO:0007669"/>
    <property type="project" value="UniProtKB-UniRule"/>
</dbReference>
<dbReference type="PANTHER" id="PTHR30446:SF0">
    <property type="entry name" value="RECOMBINATION PROTEIN RECR"/>
    <property type="match status" value="1"/>
</dbReference>
<dbReference type="InterPro" id="IPR000093">
    <property type="entry name" value="DNA_Rcmb_RecR"/>
</dbReference>
<dbReference type="Pfam" id="PF13662">
    <property type="entry name" value="Toprim_4"/>
    <property type="match status" value="1"/>
</dbReference>
<dbReference type="PROSITE" id="PS50880">
    <property type="entry name" value="TOPRIM"/>
    <property type="match status" value="1"/>
</dbReference>
<comment type="function">
    <text evidence="7">May play a role in DNA repair. It seems to be involved in an RecBC-independent recombinational process of DNA repair. It may act with RecF and RecO.</text>
</comment>
<dbReference type="GO" id="GO:0006281">
    <property type="term" value="P:DNA repair"/>
    <property type="evidence" value="ECO:0007669"/>
    <property type="project" value="UniProtKB-UniRule"/>
</dbReference>
<dbReference type="PANTHER" id="PTHR30446">
    <property type="entry name" value="RECOMBINATION PROTEIN RECR"/>
    <property type="match status" value="1"/>
</dbReference>
<evidence type="ECO:0000256" key="4">
    <source>
        <dbReference type="ARBA" id="ARBA00022833"/>
    </source>
</evidence>
<feature type="domain" description="Toprim" evidence="8">
    <location>
        <begin position="81"/>
        <end position="179"/>
    </location>
</feature>
<dbReference type="InterPro" id="IPR023627">
    <property type="entry name" value="Rcmb_RecR"/>
</dbReference>
<dbReference type="SUPFAM" id="SSF111304">
    <property type="entry name" value="Recombination protein RecR"/>
    <property type="match status" value="1"/>
</dbReference>
<organism evidence="9">
    <name type="scientific">uncultured Parcubacteria bacterium Rifle_16ft_4_minimus_37647</name>
    <dbReference type="NCBI Taxonomy" id="1665140"/>
    <lineage>
        <taxon>Bacteria</taxon>
        <taxon>Candidatus Parcubacteria</taxon>
        <taxon>environmental samples</taxon>
    </lineage>
</organism>
<dbReference type="GO" id="GO:0003677">
    <property type="term" value="F:DNA binding"/>
    <property type="evidence" value="ECO:0007669"/>
    <property type="project" value="UniProtKB-UniRule"/>
</dbReference>
<dbReference type="Gene3D" id="3.40.1360.10">
    <property type="match status" value="1"/>
</dbReference>
<comment type="similarity">
    <text evidence="7">Belongs to the RecR family.</text>
</comment>
<dbReference type="HAMAP" id="MF_00017">
    <property type="entry name" value="RecR"/>
    <property type="match status" value="1"/>
</dbReference>
<keyword evidence="5 7" id="KW-0233">DNA recombination</keyword>
<dbReference type="Gene3D" id="1.10.8.420">
    <property type="entry name" value="RecR Domain 1"/>
    <property type="match status" value="1"/>
</dbReference>
<evidence type="ECO:0000256" key="1">
    <source>
        <dbReference type="ARBA" id="ARBA00022723"/>
    </source>
</evidence>